<proteinExistence type="predicted"/>
<gene>
    <name evidence="1" type="ORF">sscle_10g080600</name>
</gene>
<dbReference type="EMBL" id="CP017823">
    <property type="protein sequence ID" value="APA13290.1"/>
    <property type="molecule type" value="Genomic_DNA"/>
</dbReference>
<evidence type="ECO:0000313" key="1">
    <source>
        <dbReference type="EMBL" id="APA13290.1"/>
    </source>
</evidence>
<accession>A0A1D9QEB0</accession>
<protein>
    <submittedName>
        <fullName evidence="1">Uncharacterized protein</fullName>
    </submittedName>
</protein>
<reference evidence="2" key="1">
    <citation type="journal article" date="2017" name="Genome Biol. Evol.">
        <title>The complete genome sequence of the phytopathogenic fungus Sclerotinia sclerotiorum reveals insights into the genome architecture of broad host range pathogens.</title>
        <authorList>
            <person name="Derbyshire M."/>
            <person name="Denton-Giles M."/>
            <person name="Hegedus D."/>
            <person name="Seifbarghy S."/>
            <person name="Rollins J."/>
            <person name="van Kan J."/>
            <person name="Seidl M.F."/>
            <person name="Faino L."/>
            <person name="Mbengue M."/>
            <person name="Navaud O."/>
            <person name="Raffaele S."/>
            <person name="Hammond-Kosack K."/>
            <person name="Heard S."/>
            <person name="Oliver R."/>
        </authorList>
    </citation>
    <scope>NUCLEOTIDE SEQUENCE [LARGE SCALE GENOMIC DNA]</scope>
    <source>
        <strain evidence="2">ATCC 18683 / 1980 / Ss-1</strain>
    </source>
</reference>
<sequence>MKKLQTLTQASKYGNAFLARAIFRGLQGKWKIERKDPKTGLKEILGTTAFYPRYPTQLGYDSGYICKASSGEKNILDENFVYRLREMDNLIEVFGINRISGLRGNSV</sequence>
<name>A0A1D9QEB0_SCLS1</name>
<dbReference type="VEuPathDB" id="FungiDB:sscle_10g080600"/>
<dbReference type="AlphaFoldDB" id="A0A1D9QEB0"/>
<dbReference type="Proteomes" id="UP000177798">
    <property type="component" value="Chromosome 10"/>
</dbReference>
<organism evidence="1 2">
    <name type="scientific">Sclerotinia sclerotiorum (strain ATCC 18683 / 1980 / Ss-1)</name>
    <name type="common">White mold</name>
    <name type="synonym">Whetzelinia sclerotiorum</name>
    <dbReference type="NCBI Taxonomy" id="665079"/>
    <lineage>
        <taxon>Eukaryota</taxon>
        <taxon>Fungi</taxon>
        <taxon>Dikarya</taxon>
        <taxon>Ascomycota</taxon>
        <taxon>Pezizomycotina</taxon>
        <taxon>Leotiomycetes</taxon>
        <taxon>Helotiales</taxon>
        <taxon>Sclerotiniaceae</taxon>
        <taxon>Sclerotinia</taxon>
    </lineage>
</organism>
<evidence type="ECO:0000313" key="2">
    <source>
        <dbReference type="Proteomes" id="UP000177798"/>
    </source>
</evidence>